<evidence type="ECO:0000313" key="2">
    <source>
        <dbReference type="Proteomes" id="UP000217784"/>
    </source>
</evidence>
<accession>A0A2A2H463</accession>
<dbReference type="AlphaFoldDB" id="A0A2A2H463"/>
<dbReference type="EMBL" id="LMVM01000023">
    <property type="protein sequence ID" value="PAV04199.1"/>
    <property type="molecule type" value="Genomic_DNA"/>
</dbReference>
<dbReference type="RefSeq" id="WP_069585217.1">
    <property type="nucleotide sequence ID" value="NZ_LMVM01000023.1"/>
</dbReference>
<keyword evidence="2" id="KW-1185">Reference proteome</keyword>
<gene>
    <name evidence="1" type="ORF">ASJ80_04940</name>
</gene>
<name>A0A2A2H463_METBR</name>
<organism evidence="1 2">
    <name type="scientific">Methanobacterium bryantii</name>
    <dbReference type="NCBI Taxonomy" id="2161"/>
    <lineage>
        <taxon>Archaea</taxon>
        <taxon>Methanobacteriati</taxon>
        <taxon>Methanobacteriota</taxon>
        <taxon>Methanomada group</taxon>
        <taxon>Methanobacteria</taxon>
        <taxon>Methanobacteriales</taxon>
        <taxon>Methanobacteriaceae</taxon>
        <taxon>Methanobacterium</taxon>
    </lineage>
</organism>
<comment type="caution">
    <text evidence="1">The sequence shown here is derived from an EMBL/GenBank/DDBJ whole genome shotgun (WGS) entry which is preliminary data.</text>
</comment>
<protein>
    <submittedName>
        <fullName evidence="1">Uncharacterized protein</fullName>
    </submittedName>
</protein>
<sequence>MPKFEFSNKLRDYLKKIETETGKEVKILESPYLGIKGMWAGFRYHPDYIIVIIRSDIQKTNETLERSIAHEATHGYILFKERYCRGEFPESTEDSDKRDIQLIFTMVDDIVVNKIIFENGFTPFGVEYLGVVQKEIDSMIAGVDFYRQFSDDLLFDDLLMITRYTIAWGFLEYYDLKLIEQDILKKFLDVFKETYPLQYEITNQIKEIIKENDIFTSSGHCKAMGLILKELKFDSLVKITNMP</sequence>
<proteinExistence type="predicted"/>
<reference evidence="1 2" key="1">
    <citation type="journal article" date="2017" name="BMC Genomics">
        <title>Genomic analysis of methanogenic archaea reveals a shift towards energy conservation.</title>
        <authorList>
            <person name="Gilmore S.P."/>
            <person name="Henske J.K."/>
            <person name="Sexton J.A."/>
            <person name="Solomon K.V."/>
            <person name="Seppala S."/>
            <person name="Yoo J.I."/>
            <person name="Huyett L.M."/>
            <person name="Pressman A."/>
            <person name="Cogan J.Z."/>
            <person name="Kivenson V."/>
            <person name="Peng X."/>
            <person name="Tan Y."/>
            <person name="Valentine D.L."/>
            <person name="O'Malley M.A."/>
        </authorList>
    </citation>
    <scope>NUCLEOTIDE SEQUENCE [LARGE SCALE GENOMIC DNA]</scope>
    <source>
        <strain evidence="1 2">M.o.H.</strain>
    </source>
</reference>
<dbReference type="Proteomes" id="UP000217784">
    <property type="component" value="Unassembled WGS sequence"/>
</dbReference>
<dbReference type="OrthoDB" id="68211at2157"/>
<evidence type="ECO:0000313" key="1">
    <source>
        <dbReference type="EMBL" id="PAV04199.1"/>
    </source>
</evidence>